<name>A0A917DEI7_9FLAO</name>
<dbReference type="PANTHER" id="PTHR33446:SF2">
    <property type="entry name" value="PROTEIN TONB"/>
    <property type="match status" value="1"/>
</dbReference>
<evidence type="ECO:0000259" key="10">
    <source>
        <dbReference type="PROSITE" id="PS52015"/>
    </source>
</evidence>
<evidence type="ECO:0000256" key="9">
    <source>
        <dbReference type="ARBA" id="ARBA00023136"/>
    </source>
</evidence>
<evidence type="ECO:0000256" key="4">
    <source>
        <dbReference type="ARBA" id="ARBA00022475"/>
    </source>
</evidence>
<dbReference type="GO" id="GO:0055085">
    <property type="term" value="P:transmembrane transport"/>
    <property type="evidence" value="ECO:0007669"/>
    <property type="project" value="InterPro"/>
</dbReference>
<dbReference type="InterPro" id="IPR051045">
    <property type="entry name" value="TonB-dependent_transducer"/>
</dbReference>
<dbReference type="GO" id="GO:0031992">
    <property type="term" value="F:energy transducer activity"/>
    <property type="evidence" value="ECO:0007669"/>
    <property type="project" value="TreeGrafter"/>
</dbReference>
<evidence type="ECO:0000256" key="7">
    <source>
        <dbReference type="ARBA" id="ARBA00022927"/>
    </source>
</evidence>
<dbReference type="PANTHER" id="PTHR33446">
    <property type="entry name" value="PROTEIN TONB-RELATED"/>
    <property type="match status" value="1"/>
</dbReference>
<reference evidence="11" key="2">
    <citation type="submission" date="2020-09" db="EMBL/GenBank/DDBJ databases">
        <authorList>
            <person name="Sun Q."/>
            <person name="Zhou Y."/>
        </authorList>
    </citation>
    <scope>NUCLEOTIDE SEQUENCE</scope>
    <source>
        <strain evidence="11">CGMCC 1.12506</strain>
    </source>
</reference>
<dbReference type="RefSeq" id="WP_188362890.1">
    <property type="nucleotide sequence ID" value="NZ_BMFG01000011.1"/>
</dbReference>
<protein>
    <recommendedName>
        <fullName evidence="10">TonB C-terminal domain-containing protein</fullName>
    </recommendedName>
</protein>
<evidence type="ECO:0000313" key="12">
    <source>
        <dbReference type="Proteomes" id="UP000625735"/>
    </source>
</evidence>
<keyword evidence="12" id="KW-1185">Reference proteome</keyword>
<dbReference type="EMBL" id="BMFG01000011">
    <property type="protein sequence ID" value="GGD33714.1"/>
    <property type="molecule type" value="Genomic_DNA"/>
</dbReference>
<dbReference type="PROSITE" id="PS52015">
    <property type="entry name" value="TONB_CTD"/>
    <property type="match status" value="1"/>
</dbReference>
<dbReference type="GO" id="GO:0015031">
    <property type="term" value="P:protein transport"/>
    <property type="evidence" value="ECO:0007669"/>
    <property type="project" value="UniProtKB-KW"/>
</dbReference>
<evidence type="ECO:0000256" key="3">
    <source>
        <dbReference type="ARBA" id="ARBA00022448"/>
    </source>
</evidence>
<evidence type="ECO:0000256" key="8">
    <source>
        <dbReference type="ARBA" id="ARBA00022989"/>
    </source>
</evidence>
<evidence type="ECO:0000256" key="5">
    <source>
        <dbReference type="ARBA" id="ARBA00022519"/>
    </source>
</evidence>
<dbReference type="NCBIfam" id="TIGR01352">
    <property type="entry name" value="tonB_Cterm"/>
    <property type="match status" value="1"/>
</dbReference>
<feature type="domain" description="TonB C-terminal" evidence="10">
    <location>
        <begin position="1"/>
        <end position="79"/>
    </location>
</feature>
<reference evidence="11" key="1">
    <citation type="journal article" date="2014" name="Int. J. Syst. Evol. Microbiol.">
        <title>Complete genome sequence of Corynebacterium casei LMG S-19264T (=DSM 44701T), isolated from a smear-ripened cheese.</title>
        <authorList>
            <consortium name="US DOE Joint Genome Institute (JGI-PGF)"/>
            <person name="Walter F."/>
            <person name="Albersmeier A."/>
            <person name="Kalinowski J."/>
            <person name="Ruckert C."/>
        </authorList>
    </citation>
    <scope>NUCLEOTIDE SEQUENCE</scope>
    <source>
        <strain evidence="11">CGMCC 1.12506</strain>
    </source>
</reference>
<keyword evidence="6" id="KW-0812">Transmembrane</keyword>
<keyword evidence="7" id="KW-0653">Protein transport</keyword>
<dbReference type="GO" id="GO:0098797">
    <property type="term" value="C:plasma membrane protein complex"/>
    <property type="evidence" value="ECO:0007669"/>
    <property type="project" value="TreeGrafter"/>
</dbReference>
<accession>A0A917DEI7</accession>
<evidence type="ECO:0000256" key="2">
    <source>
        <dbReference type="ARBA" id="ARBA00006555"/>
    </source>
</evidence>
<organism evidence="11 12">
    <name type="scientific">Flavobacterium orientale</name>
    <dbReference type="NCBI Taxonomy" id="1756020"/>
    <lineage>
        <taxon>Bacteria</taxon>
        <taxon>Pseudomonadati</taxon>
        <taxon>Bacteroidota</taxon>
        <taxon>Flavobacteriia</taxon>
        <taxon>Flavobacteriales</taxon>
        <taxon>Flavobacteriaceae</taxon>
        <taxon>Flavobacterium</taxon>
    </lineage>
</organism>
<dbReference type="SUPFAM" id="SSF74653">
    <property type="entry name" value="TolA/TonB C-terminal domain"/>
    <property type="match status" value="1"/>
</dbReference>
<keyword evidence="9" id="KW-0472">Membrane</keyword>
<gene>
    <name evidence="11" type="ORF">GCM10011343_24610</name>
</gene>
<comment type="subcellular location">
    <subcellularLocation>
        <location evidence="1">Cell inner membrane</location>
        <topology evidence="1">Single-pass membrane protein</topology>
        <orientation evidence="1">Periplasmic side</orientation>
    </subcellularLocation>
</comment>
<keyword evidence="5" id="KW-0997">Cell inner membrane</keyword>
<evidence type="ECO:0000256" key="1">
    <source>
        <dbReference type="ARBA" id="ARBA00004383"/>
    </source>
</evidence>
<comment type="caution">
    <text evidence="11">The sequence shown here is derived from an EMBL/GenBank/DDBJ whole genome shotgun (WGS) entry which is preliminary data.</text>
</comment>
<keyword evidence="4" id="KW-1003">Cell membrane</keyword>
<dbReference type="Proteomes" id="UP000625735">
    <property type="component" value="Unassembled WGS sequence"/>
</dbReference>
<comment type="similarity">
    <text evidence="2">Belongs to the TonB family.</text>
</comment>
<evidence type="ECO:0000256" key="6">
    <source>
        <dbReference type="ARBA" id="ARBA00022692"/>
    </source>
</evidence>
<dbReference type="InterPro" id="IPR037682">
    <property type="entry name" value="TonB_C"/>
</dbReference>
<keyword evidence="3" id="KW-0813">Transport</keyword>
<evidence type="ECO:0000313" key="11">
    <source>
        <dbReference type="EMBL" id="GGD33714.1"/>
    </source>
</evidence>
<dbReference type="InterPro" id="IPR006260">
    <property type="entry name" value="TonB/TolA_C"/>
</dbReference>
<dbReference type="AlphaFoldDB" id="A0A917DEI7"/>
<dbReference type="Gene3D" id="3.30.1150.10">
    <property type="match status" value="1"/>
</dbReference>
<dbReference type="Pfam" id="PF03544">
    <property type="entry name" value="TonB_C"/>
    <property type="match status" value="1"/>
</dbReference>
<sequence>MNYPAKALDRGIEGSIAVQFVIDKNGTITNVKTINTSNKDLEKEALRVVSKLPKMAPGKQGNETVNVRYTIPISFKIPN</sequence>
<proteinExistence type="inferred from homology"/>
<keyword evidence="8" id="KW-1133">Transmembrane helix</keyword>